<dbReference type="InterPro" id="IPR016181">
    <property type="entry name" value="Acyl_CoA_acyltransferase"/>
</dbReference>
<evidence type="ECO:0000259" key="15">
    <source>
        <dbReference type="Pfam" id="PF02799"/>
    </source>
</evidence>
<dbReference type="Gene3D" id="3.40.630.30">
    <property type="match status" value="2"/>
</dbReference>
<dbReference type="GO" id="GO:0005829">
    <property type="term" value="C:cytosol"/>
    <property type="evidence" value="ECO:0007669"/>
    <property type="project" value="EnsemblFungi"/>
</dbReference>
<sequence>MDPSIPLRASTLAQNQQHQSTTRMNNESKIADPAATQDAVEEVVKDAKASGSVKTQIESDNEDEEHETTTTNTPASTAAAKKKKSKKKRIKDALTRSSKDEASGSTSAQNDMAKAMGGLNKEQIQEILKMNPGLAQDLGVGSSDPNKVAADFKKLNLEDILAGLASSGKNVKDMAGYKFWQTQPVPKLGEKGKIEKEGPIRETDLNLVRKEPYPMAENFEWVTMDMLNDEELKEVFDLLYGHYVEDDEAMFRFNYSKSFLKWALLSPGWRKEWHVGLRASVSRRLVAFISAIPVQLRVRENVLNASEVNFLVVHKKLRAKRLTPTLIKEITRRCNLEGVFQAIYTAGVVLPTPVSTCRYYHRSIDWQKLHDVGFSPLPKNSKPSYQIQKYKLPDHTSTKGLRPMEEKDIDAVLDLLTRYLARFDMAPQFSREEVIHWLVHKKGEYEEQVIWSYVVEDPSTKKITDYFSFYCLESSVINNPRHSNVRAAYLFYYATETVFAPKSTKGDLKIRLNQLINDALILAKKFKFDVFNALTLQDNCLFLEEQKFGGGDGQLHFYLYNYNANPIAGGVDQSNNIDEGCSGVGVVML</sequence>
<dbReference type="PANTHER" id="PTHR11377:SF5">
    <property type="entry name" value="GLYCYLPEPTIDE N-TETRADECANOYLTRANSFERASE"/>
    <property type="match status" value="1"/>
</dbReference>
<evidence type="ECO:0000256" key="2">
    <source>
        <dbReference type="ARBA" id="ARBA00004496"/>
    </source>
</evidence>
<dbReference type="FunFam" id="3.40.630.30:FF:000042">
    <property type="entry name" value="Glycylpeptide N-tetradecanoyltransferase"/>
    <property type="match status" value="1"/>
</dbReference>
<feature type="region of interest" description="Disordered" evidence="13">
    <location>
        <begin position="1"/>
        <end position="111"/>
    </location>
</feature>
<evidence type="ECO:0000256" key="11">
    <source>
        <dbReference type="RuleBase" id="RU000586"/>
    </source>
</evidence>
<protein>
    <recommendedName>
        <fullName evidence="6 11">Glycylpeptide N-tetradecanoyltransferase</fullName>
        <ecNumber evidence="5 11">2.3.1.97</ecNumber>
    </recommendedName>
</protein>
<dbReference type="InterPro" id="IPR000903">
    <property type="entry name" value="NMT"/>
</dbReference>
<feature type="compositionally biased region" description="Low complexity" evidence="13">
    <location>
        <begin position="69"/>
        <end position="79"/>
    </location>
</feature>
<evidence type="ECO:0000256" key="1">
    <source>
        <dbReference type="ARBA" id="ARBA00003900"/>
    </source>
</evidence>
<evidence type="ECO:0000256" key="13">
    <source>
        <dbReference type="SAM" id="MobiDB-lite"/>
    </source>
</evidence>
<evidence type="ECO:0000256" key="3">
    <source>
        <dbReference type="ARBA" id="ARBA00009469"/>
    </source>
</evidence>
<evidence type="ECO:0000256" key="12">
    <source>
        <dbReference type="RuleBase" id="RU004178"/>
    </source>
</evidence>
<dbReference type="InterPro" id="IPR022678">
    <property type="entry name" value="NMT_CS"/>
</dbReference>
<organism evidence="16 17">
    <name type="scientific">Glarea lozoyensis (strain ATCC 20868 / MF5171)</name>
    <dbReference type="NCBI Taxonomy" id="1116229"/>
    <lineage>
        <taxon>Eukaryota</taxon>
        <taxon>Fungi</taxon>
        <taxon>Dikarya</taxon>
        <taxon>Ascomycota</taxon>
        <taxon>Pezizomycotina</taxon>
        <taxon>Leotiomycetes</taxon>
        <taxon>Helotiales</taxon>
        <taxon>Helotiaceae</taxon>
        <taxon>Glarea</taxon>
    </lineage>
</organism>
<dbReference type="Proteomes" id="UP000016922">
    <property type="component" value="Unassembled WGS sequence"/>
</dbReference>
<evidence type="ECO:0000256" key="8">
    <source>
        <dbReference type="ARBA" id="ARBA00022679"/>
    </source>
</evidence>
<dbReference type="FunFam" id="3.40.630.30:FF:000056">
    <property type="entry name" value="Glycylpeptide N-tetradecanoyltransferase"/>
    <property type="match status" value="1"/>
</dbReference>
<dbReference type="RefSeq" id="XP_008084889.1">
    <property type="nucleotide sequence ID" value="XM_008086698.1"/>
</dbReference>
<dbReference type="Pfam" id="PF02799">
    <property type="entry name" value="NMT_C"/>
    <property type="match status" value="1"/>
</dbReference>
<feature type="domain" description="Glycylpeptide N-tetradecanoyltransferase C-terminal" evidence="15">
    <location>
        <begin position="371"/>
        <end position="587"/>
    </location>
</feature>
<dbReference type="OMA" id="GWKRDWH"/>
<comment type="catalytic activity">
    <reaction evidence="10 11">
        <text>N-terminal glycyl-[protein] + tetradecanoyl-CoA = N-tetradecanoylglycyl-[protein] + CoA + H(+)</text>
        <dbReference type="Rhea" id="RHEA:15521"/>
        <dbReference type="Rhea" id="RHEA-COMP:12666"/>
        <dbReference type="Rhea" id="RHEA-COMP:12667"/>
        <dbReference type="ChEBI" id="CHEBI:15378"/>
        <dbReference type="ChEBI" id="CHEBI:57287"/>
        <dbReference type="ChEBI" id="CHEBI:57385"/>
        <dbReference type="ChEBI" id="CHEBI:64723"/>
        <dbReference type="ChEBI" id="CHEBI:133050"/>
        <dbReference type="EC" id="2.3.1.97"/>
    </reaction>
</comment>
<evidence type="ECO:0000256" key="4">
    <source>
        <dbReference type="ARBA" id="ARBA00011245"/>
    </source>
</evidence>
<proteinExistence type="inferred from homology"/>
<evidence type="ECO:0000256" key="10">
    <source>
        <dbReference type="ARBA" id="ARBA00048276"/>
    </source>
</evidence>
<feature type="domain" description="Glycylpeptide N-tetradecanoyltransferase N-terminal" evidence="14">
    <location>
        <begin position="203"/>
        <end position="357"/>
    </location>
</feature>
<feature type="compositionally biased region" description="Basic and acidic residues" evidence="13">
    <location>
        <begin position="91"/>
        <end position="102"/>
    </location>
</feature>
<keyword evidence="17" id="KW-1185">Reference proteome</keyword>
<dbReference type="AlphaFoldDB" id="S3CP92"/>
<reference evidence="16 17" key="1">
    <citation type="journal article" date="2013" name="BMC Genomics">
        <title>Genomics-driven discovery of the pneumocandin biosynthetic gene cluster in the fungus Glarea lozoyensis.</title>
        <authorList>
            <person name="Chen L."/>
            <person name="Yue Q."/>
            <person name="Zhang X."/>
            <person name="Xiang M."/>
            <person name="Wang C."/>
            <person name="Li S."/>
            <person name="Che Y."/>
            <person name="Ortiz-Lopez F.J."/>
            <person name="Bills G.F."/>
            <person name="Liu X."/>
            <person name="An Z."/>
        </authorList>
    </citation>
    <scope>NUCLEOTIDE SEQUENCE [LARGE SCALE GENOMIC DNA]</scope>
    <source>
        <strain evidence="17">ATCC 20868 / MF5171</strain>
    </source>
</reference>
<dbReference type="Pfam" id="PF01233">
    <property type="entry name" value="NMT"/>
    <property type="match status" value="1"/>
</dbReference>
<gene>
    <name evidence="16" type="ORF">GLAREA_04321</name>
</gene>
<evidence type="ECO:0000256" key="6">
    <source>
        <dbReference type="ARBA" id="ARBA00022240"/>
    </source>
</evidence>
<comment type="subcellular location">
    <subcellularLocation>
        <location evidence="2">Cytoplasm</location>
    </subcellularLocation>
</comment>
<name>S3CP92_GLAL2</name>
<dbReference type="PROSITE" id="PS00976">
    <property type="entry name" value="NMT_2"/>
    <property type="match status" value="1"/>
</dbReference>
<dbReference type="PANTHER" id="PTHR11377">
    <property type="entry name" value="N-MYRISTOYL TRANSFERASE"/>
    <property type="match status" value="1"/>
</dbReference>
<dbReference type="EMBL" id="KE145369">
    <property type="protein sequence ID" value="EPE27530.1"/>
    <property type="molecule type" value="Genomic_DNA"/>
</dbReference>
<dbReference type="InterPro" id="IPR022676">
    <property type="entry name" value="NMT_N"/>
</dbReference>
<evidence type="ECO:0000256" key="7">
    <source>
        <dbReference type="ARBA" id="ARBA00022490"/>
    </source>
</evidence>
<feature type="compositionally biased region" description="Basic residues" evidence="13">
    <location>
        <begin position="80"/>
        <end position="90"/>
    </location>
</feature>
<dbReference type="GeneID" id="19463376"/>
<dbReference type="InterPro" id="IPR022677">
    <property type="entry name" value="NMT_C"/>
</dbReference>
<keyword evidence="8 11" id="KW-0808">Transferase</keyword>
<dbReference type="STRING" id="1116229.S3CP92"/>
<dbReference type="OrthoDB" id="60315at2759"/>
<evidence type="ECO:0000313" key="17">
    <source>
        <dbReference type="Proteomes" id="UP000016922"/>
    </source>
</evidence>
<evidence type="ECO:0000256" key="9">
    <source>
        <dbReference type="ARBA" id="ARBA00023315"/>
    </source>
</evidence>
<keyword evidence="9 11" id="KW-0012">Acyltransferase</keyword>
<evidence type="ECO:0000256" key="5">
    <source>
        <dbReference type="ARBA" id="ARBA00012923"/>
    </source>
</evidence>
<keyword evidence="7" id="KW-0963">Cytoplasm</keyword>
<dbReference type="eggNOG" id="KOG2779">
    <property type="taxonomic scope" value="Eukaryota"/>
</dbReference>
<feature type="compositionally biased region" description="Polar residues" evidence="13">
    <location>
        <begin position="11"/>
        <end position="28"/>
    </location>
</feature>
<evidence type="ECO:0000313" key="16">
    <source>
        <dbReference type="EMBL" id="EPE27530.1"/>
    </source>
</evidence>
<comment type="function">
    <text evidence="1 11">Adds a myristoyl group to the N-terminal glycine residue of certain cellular proteins.</text>
</comment>
<dbReference type="GO" id="GO:0004379">
    <property type="term" value="F:glycylpeptide N-tetradecanoyltransferase activity"/>
    <property type="evidence" value="ECO:0007669"/>
    <property type="project" value="UniProtKB-EC"/>
</dbReference>
<comment type="similarity">
    <text evidence="3 12">Belongs to the NMT family.</text>
</comment>
<dbReference type="SUPFAM" id="SSF55729">
    <property type="entry name" value="Acyl-CoA N-acyltransferases (Nat)"/>
    <property type="match status" value="2"/>
</dbReference>
<dbReference type="EC" id="2.3.1.97" evidence="5 11"/>
<evidence type="ECO:0000259" key="14">
    <source>
        <dbReference type="Pfam" id="PF01233"/>
    </source>
</evidence>
<accession>S3CP92</accession>
<dbReference type="HOGENOM" id="CLU_022882_2_0_1"/>
<dbReference type="KEGG" id="glz:GLAREA_04321"/>
<comment type="subunit">
    <text evidence="4">Monomer.</text>
</comment>